<keyword evidence="3" id="KW-1185">Reference proteome</keyword>
<sequence>MKYFGILVISILALSLSSLCLGKVVTKPSLHAPTNQKAKESFLNQLSKQKYGDEKDKLAKTGNSIEYYTDLQKKLDYTISSSEEHHMDVKHGVFNGNSPIVIGSEEDSDETYVRGLRQAGAMQEEKTCLHDLEPCRRHKQCCGGYCNWGIGLKCLGQKK</sequence>
<accession>A0ABP1RXU8</accession>
<dbReference type="Proteomes" id="UP001642540">
    <property type="component" value="Unassembled WGS sequence"/>
</dbReference>
<proteinExistence type="predicted"/>
<keyword evidence="1" id="KW-0732">Signal</keyword>
<feature type="chain" id="PRO_5045351995" evidence="1">
    <location>
        <begin position="23"/>
        <end position="159"/>
    </location>
</feature>
<evidence type="ECO:0000256" key="1">
    <source>
        <dbReference type="SAM" id="SignalP"/>
    </source>
</evidence>
<organism evidence="2 3">
    <name type="scientific">Orchesella dallaii</name>
    <dbReference type="NCBI Taxonomy" id="48710"/>
    <lineage>
        <taxon>Eukaryota</taxon>
        <taxon>Metazoa</taxon>
        <taxon>Ecdysozoa</taxon>
        <taxon>Arthropoda</taxon>
        <taxon>Hexapoda</taxon>
        <taxon>Collembola</taxon>
        <taxon>Entomobryomorpha</taxon>
        <taxon>Entomobryoidea</taxon>
        <taxon>Orchesellidae</taxon>
        <taxon>Orchesellinae</taxon>
        <taxon>Orchesella</taxon>
    </lineage>
</organism>
<dbReference type="EMBL" id="CAXLJM020000122">
    <property type="protein sequence ID" value="CAL8138298.1"/>
    <property type="molecule type" value="Genomic_DNA"/>
</dbReference>
<reference evidence="2 3" key="1">
    <citation type="submission" date="2024-08" db="EMBL/GenBank/DDBJ databases">
        <authorList>
            <person name="Cucini C."/>
            <person name="Frati F."/>
        </authorList>
    </citation>
    <scope>NUCLEOTIDE SEQUENCE [LARGE SCALE GENOMIC DNA]</scope>
</reference>
<feature type="signal peptide" evidence="1">
    <location>
        <begin position="1"/>
        <end position="22"/>
    </location>
</feature>
<name>A0ABP1RXU8_9HEXA</name>
<protein>
    <submittedName>
        <fullName evidence="2">Uncharacterized protein</fullName>
    </submittedName>
</protein>
<gene>
    <name evidence="2" type="ORF">ODALV1_LOCUS27306</name>
</gene>
<evidence type="ECO:0000313" key="3">
    <source>
        <dbReference type="Proteomes" id="UP001642540"/>
    </source>
</evidence>
<evidence type="ECO:0000313" key="2">
    <source>
        <dbReference type="EMBL" id="CAL8138298.1"/>
    </source>
</evidence>
<comment type="caution">
    <text evidence="2">The sequence shown here is derived from an EMBL/GenBank/DDBJ whole genome shotgun (WGS) entry which is preliminary data.</text>
</comment>